<feature type="transmembrane region" description="Helical" evidence="6">
    <location>
        <begin position="462"/>
        <end position="483"/>
    </location>
</feature>
<reference evidence="7" key="1">
    <citation type="submission" date="2022-04" db="EMBL/GenBank/DDBJ databases">
        <title>Carnegiea gigantea Genome sequencing and assembly v2.</title>
        <authorList>
            <person name="Copetti D."/>
            <person name="Sanderson M.J."/>
            <person name="Burquez A."/>
            <person name="Wojciechowski M.F."/>
        </authorList>
    </citation>
    <scope>NUCLEOTIDE SEQUENCE</scope>
    <source>
        <strain evidence="7">SGP5-SGP5p</strain>
        <tissue evidence="7">Aerial part</tissue>
    </source>
</reference>
<dbReference type="NCBIfam" id="TIGR00797">
    <property type="entry name" value="matE"/>
    <property type="match status" value="1"/>
</dbReference>
<dbReference type="CDD" id="cd13132">
    <property type="entry name" value="MATE_eukaryotic"/>
    <property type="match status" value="1"/>
</dbReference>
<feature type="transmembrane region" description="Helical" evidence="6">
    <location>
        <begin position="67"/>
        <end position="89"/>
    </location>
</feature>
<dbReference type="AlphaFoldDB" id="A0A9Q1JT85"/>
<dbReference type="GO" id="GO:0016020">
    <property type="term" value="C:membrane"/>
    <property type="evidence" value="ECO:0007669"/>
    <property type="project" value="UniProtKB-SubCell"/>
</dbReference>
<feature type="transmembrane region" description="Helical" evidence="6">
    <location>
        <begin position="141"/>
        <end position="158"/>
    </location>
</feature>
<dbReference type="PANTHER" id="PTHR11206">
    <property type="entry name" value="MULTIDRUG RESISTANCE PROTEIN"/>
    <property type="match status" value="1"/>
</dbReference>
<proteinExistence type="inferred from homology"/>
<feature type="transmembrane region" description="Helical" evidence="6">
    <location>
        <begin position="240"/>
        <end position="259"/>
    </location>
</feature>
<feature type="transmembrane region" description="Helical" evidence="6">
    <location>
        <begin position="358"/>
        <end position="381"/>
    </location>
</feature>
<gene>
    <name evidence="7" type="ORF">Cgig2_021571</name>
</gene>
<feature type="transmembrane region" description="Helical" evidence="6">
    <location>
        <begin position="489"/>
        <end position="510"/>
    </location>
</feature>
<dbReference type="GO" id="GO:1990961">
    <property type="term" value="P:xenobiotic detoxification by transmembrane export across the plasma membrane"/>
    <property type="evidence" value="ECO:0007669"/>
    <property type="project" value="InterPro"/>
</dbReference>
<evidence type="ECO:0000256" key="2">
    <source>
        <dbReference type="ARBA" id="ARBA00010199"/>
    </source>
</evidence>
<feature type="transmembrane region" description="Helical" evidence="6">
    <location>
        <begin position="396"/>
        <end position="419"/>
    </location>
</feature>
<evidence type="ECO:0000256" key="5">
    <source>
        <dbReference type="ARBA" id="ARBA00023136"/>
    </source>
</evidence>
<evidence type="ECO:0000256" key="6">
    <source>
        <dbReference type="RuleBase" id="RU004914"/>
    </source>
</evidence>
<dbReference type="GO" id="GO:0042910">
    <property type="term" value="F:xenobiotic transmembrane transporter activity"/>
    <property type="evidence" value="ECO:0007669"/>
    <property type="project" value="InterPro"/>
</dbReference>
<feature type="transmembrane region" description="Helical" evidence="6">
    <location>
        <begin position="101"/>
        <end position="121"/>
    </location>
</feature>
<name>A0A9Q1JT85_9CARY</name>
<organism evidence="7 8">
    <name type="scientific">Carnegiea gigantea</name>
    <dbReference type="NCBI Taxonomy" id="171969"/>
    <lineage>
        <taxon>Eukaryota</taxon>
        <taxon>Viridiplantae</taxon>
        <taxon>Streptophyta</taxon>
        <taxon>Embryophyta</taxon>
        <taxon>Tracheophyta</taxon>
        <taxon>Spermatophyta</taxon>
        <taxon>Magnoliopsida</taxon>
        <taxon>eudicotyledons</taxon>
        <taxon>Gunneridae</taxon>
        <taxon>Pentapetalae</taxon>
        <taxon>Caryophyllales</taxon>
        <taxon>Cactineae</taxon>
        <taxon>Cactaceae</taxon>
        <taxon>Cactoideae</taxon>
        <taxon>Echinocereeae</taxon>
        <taxon>Carnegiea</taxon>
    </lineage>
</organism>
<keyword evidence="4 6" id="KW-1133">Transmembrane helix</keyword>
<feature type="transmembrane region" description="Helical" evidence="6">
    <location>
        <begin position="206"/>
        <end position="228"/>
    </location>
</feature>
<comment type="caution">
    <text evidence="7">The sequence shown here is derived from an EMBL/GenBank/DDBJ whole genome shotgun (WGS) entry which is preliminary data.</text>
</comment>
<dbReference type="InterPro" id="IPR002528">
    <property type="entry name" value="MATE_fam"/>
</dbReference>
<dbReference type="Pfam" id="PF01554">
    <property type="entry name" value="MatE"/>
    <property type="match status" value="2"/>
</dbReference>
<evidence type="ECO:0000256" key="4">
    <source>
        <dbReference type="ARBA" id="ARBA00022989"/>
    </source>
</evidence>
<dbReference type="GO" id="GO:0015297">
    <property type="term" value="F:antiporter activity"/>
    <property type="evidence" value="ECO:0007669"/>
    <property type="project" value="InterPro"/>
</dbReference>
<dbReference type="Proteomes" id="UP001153076">
    <property type="component" value="Unassembled WGS sequence"/>
</dbReference>
<evidence type="ECO:0000313" key="8">
    <source>
        <dbReference type="Proteomes" id="UP001153076"/>
    </source>
</evidence>
<feature type="transmembrane region" description="Helical" evidence="6">
    <location>
        <begin position="178"/>
        <end position="199"/>
    </location>
</feature>
<evidence type="ECO:0000313" key="7">
    <source>
        <dbReference type="EMBL" id="KAJ8430609.1"/>
    </source>
</evidence>
<comment type="similarity">
    <text evidence="2 6">Belongs to the multi antimicrobial extrusion (MATE) (TC 2.A.66.1) family.</text>
</comment>
<evidence type="ECO:0000256" key="3">
    <source>
        <dbReference type="ARBA" id="ARBA00022692"/>
    </source>
</evidence>
<accession>A0A9Q1JT85</accession>
<dbReference type="EMBL" id="JAKOGI010000779">
    <property type="protein sequence ID" value="KAJ8430609.1"/>
    <property type="molecule type" value="Genomic_DNA"/>
</dbReference>
<dbReference type="OrthoDB" id="2126698at2759"/>
<keyword evidence="5 6" id="KW-0472">Membrane</keyword>
<evidence type="ECO:0000256" key="1">
    <source>
        <dbReference type="ARBA" id="ARBA00004141"/>
    </source>
</evidence>
<keyword evidence="8" id="KW-1185">Reference proteome</keyword>
<comment type="subcellular location">
    <subcellularLocation>
        <location evidence="1">Membrane</location>
        <topology evidence="1">Multi-pass membrane protein</topology>
    </subcellularLocation>
</comment>
<dbReference type="InterPro" id="IPR045069">
    <property type="entry name" value="MATE_euk"/>
</dbReference>
<sequence>MNPLQPPSDLPLTTPLIHEDTHIRISRNGDDEFDQKLIHTTAKNDENYLGGDFVEETRKQLWLAGPLIAVGLLTFSLHIISLMFVGHLGELALSGASMATSFAYVTGFSVLLGMAAALETICGQSYGAGQYHMVGIHTQRAMVVLLLLSIPIAVVWTNTEKILVSLGQDAKIAAEAGPYAQCMIPSLFAYGLLQCFCRFFQTQNSVFPMVLSSGITTLVHIFVCWMLVFKSGLGGRGAALANTISYWINLLILALYVKLSPSCSKTWTGWSNASLQGIPAFLRLGIPSALMVCLEMWSFEMIVLLSGLLPNPQLETSVLSISLNTTSVVWVIPEGLSGAISTRVANELGAGKPKTARLAVNVVVCTTILETILVGLVLILVRNVWGYAYSNETEVVTYLAAMMPLLAAVNCLDGLACVLSGKTIKYRTILIMLHRVLTSHRNEFIGLRCAARGCGWQKIGAYINLASFYIVGLPIAILLAFTMHFGGRGLYLGFICALTIQVLCLFAVTLRTNWEQEVKQSNAKKATDRVNESKIPSDAVF</sequence>
<protein>
    <recommendedName>
        <fullName evidence="6">Protein DETOXIFICATION</fullName>
    </recommendedName>
    <alternativeName>
        <fullName evidence="6">Multidrug and toxic compound extrusion protein</fullName>
    </alternativeName>
</protein>
<keyword evidence="3 6" id="KW-0812">Transmembrane</keyword>